<evidence type="ECO:0000313" key="1">
    <source>
        <dbReference type="EMBL" id="OFV65649.1"/>
    </source>
</evidence>
<gene>
    <name evidence="1" type="ORF">SBU_001459</name>
</gene>
<evidence type="ECO:0000313" key="2">
    <source>
        <dbReference type="Proteomes" id="UP000185779"/>
    </source>
</evidence>
<comment type="caution">
    <text evidence="1">The sequence shown here is derived from an EMBL/GenBank/DDBJ whole genome shotgun (WGS) entry which is preliminary data.</text>
</comment>
<name>A0A1F2P319_9EURY</name>
<dbReference type="AlphaFoldDB" id="A0A1F2P319"/>
<organism evidence="1 2">
    <name type="scientific">Candidatus Syntropharchaeum butanivorans</name>
    <dbReference type="NCBI Taxonomy" id="1839936"/>
    <lineage>
        <taxon>Archaea</taxon>
        <taxon>Methanobacteriati</taxon>
        <taxon>Methanobacteriota</taxon>
        <taxon>Stenosarchaea group</taxon>
        <taxon>Methanomicrobia</taxon>
        <taxon>Methanosarcinales</taxon>
        <taxon>ANME-2 cluster</taxon>
        <taxon>Candidatus Syntropharchaeum</taxon>
    </lineage>
</organism>
<sequence length="35" mass="3746">MIGGELSWAVNAMESAGIADAGSREGVKMLMRRNH</sequence>
<reference evidence="1" key="1">
    <citation type="submission" date="2016-05" db="EMBL/GenBank/DDBJ databases">
        <title>Microbial consortia oxidize butane by reversing methanogenesis.</title>
        <authorList>
            <person name="Laso-Perez R."/>
            <person name="Richter M."/>
            <person name="Wegener G."/>
            <person name="Musat F."/>
        </authorList>
    </citation>
    <scope>NUCLEOTIDE SEQUENCE [LARGE SCALE GENOMIC DNA]</scope>
    <source>
        <strain evidence="1">BOX1</strain>
    </source>
</reference>
<proteinExistence type="predicted"/>
<dbReference type="Proteomes" id="UP000185779">
    <property type="component" value="Unassembled WGS sequence"/>
</dbReference>
<keyword evidence="2" id="KW-1185">Reference proteome</keyword>
<protein>
    <submittedName>
        <fullName evidence="1">Uncharacterized protein</fullName>
    </submittedName>
</protein>
<dbReference type="STRING" id="1839936.SBU_001459"/>
<accession>A0A1F2P319</accession>
<dbReference type="EMBL" id="LYOR01000009">
    <property type="protein sequence ID" value="OFV65649.1"/>
    <property type="molecule type" value="Genomic_DNA"/>
</dbReference>